<dbReference type="Proteomes" id="UP000050975">
    <property type="component" value="Unassembled WGS sequence"/>
</dbReference>
<dbReference type="AlphaFoldDB" id="A0A0S8JXW7"/>
<evidence type="ECO:0000313" key="3">
    <source>
        <dbReference type="Proteomes" id="UP000050975"/>
    </source>
</evidence>
<gene>
    <name evidence="2" type="ORF">AMJ74_04105</name>
</gene>
<sequence length="154" mass="17427">MDSQNNREKDTRGVVGVWQVKEIARQGGSGQIADKPFPSIFIFTPLHYSMVWVFGAETQRCFAERWNPTDAEKIERFNSLVVNSGKYEIEGSTLTAHPIVARIPDFVGGKLICEYHIEKDTMRLKFVDEYSFDGVQAPWVKSGGLILTLVRIDS</sequence>
<name>A0A0S8JXW7_UNCW3</name>
<accession>A0A0S8JXW7</accession>
<evidence type="ECO:0000313" key="2">
    <source>
        <dbReference type="EMBL" id="KPL14051.1"/>
    </source>
</evidence>
<dbReference type="InterPro" id="IPR024311">
    <property type="entry name" value="Lipocalin-like"/>
</dbReference>
<reference evidence="2 3" key="1">
    <citation type="journal article" date="2015" name="Microbiome">
        <title>Genomic resolution of linkages in carbon, nitrogen, and sulfur cycling among widespread estuary sediment bacteria.</title>
        <authorList>
            <person name="Baker B.J."/>
            <person name="Lazar C.S."/>
            <person name="Teske A.P."/>
            <person name="Dick G.J."/>
        </authorList>
    </citation>
    <scope>NUCLEOTIDE SEQUENCE [LARGE SCALE GENOMIC DNA]</scope>
    <source>
        <strain evidence="2">SM1_77</strain>
    </source>
</reference>
<dbReference type="EMBL" id="LJVE01000069">
    <property type="protein sequence ID" value="KPL14051.1"/>
    <property type="molecule type" value="Genomic_DNA"/>
</dbReference>
<organism evidence="2 3">
    <name type="scientific">candidate division WOR_3 bacterium SM1_77</name>
    <dbReference type="NCBI Taxonomy" id="1703778"/>
    <lineage>
        <taxon>Bacteria</taxon>
        <taxon>Bacteria division WOR-3</taxon>
    </lineage>
</organism>
<dbReference type="Pfam" id="PF13924">
    <property type="entry name" value="Lipocalin_5"/>
    <property type="match status" value="1"/>
</dbReference>
<protein>
    <recommendedName>
        <fullName evidence="1">Lipocalin-like domain-containing protein</fullName>
    </recommendedName>
</protein>
<feature type="domain" description="Lipocalin-like" evidence="1">
    <location>
        <begin position="15"/>
        <end position="125"/>
    </location>
</feature>
<comment type="caution">
    <text evidence="2">The sequence shown here is derived from an EMBL/GenBank/DDBJ whole genome shotgun (WGS) entry which is preliminary data.</text>
</comment>
<proteinExistence type="predicted"/>
<evidence type="ECO:0000259" key="1">
    <source>
        <dbReference type="Pfam" id="PF13924"/>
    </source>
</evidence>